<dbReference type="InterPro" id="IPR009851">
    <property type="entry name" value="Mod_r"/>
</dbReference>
<dbReference type="AlphaFoldDB" id="A0A2T0FNS0"/>
<dbReference type="GeneID" id="36518002"/>
<evidence type="ECO:0000256" key="5">
    <source>
        <dbReference type="ARBA" id="ARBA00022927"/>
    </source>
</evidence>
<dbReference type="Proteomes" id="UP000238350">
    <property type="component" value="Unassembled WGS sequence"/>
</dbReference>
<evidence type="ECO:0000256" key="3">
    <source>
        <dbReference type="ARBA" id="ARBA00022448"/>
    </source>
</evidence>
<protein>
    <recommendedName>
        <fullName evidence="6">VPS37 C-terminal domain-containing protein</fullName>
    </recommendedName>
</protein>
<evidence type="ECO:0000256" key="1">
    <source>
        <dbReference type="ARBA" id="ARBA00004177"/>
    </source>
</evidence>
<keyword evidence="5" id="KW-0653">Protein transport</keyword>
<feature type="domain" description="VPS37 C-terminal" evidence="6">
    <location>
        <begin position="13"/>
        <end position="146"/>
    </location>
</feature>
<proteinExistence type="inferred from homology"/>
<reference evidence="7 8" key="1">
    <citation type="submission" date="2017-04" db="EMBL/GenBank/DDBJ databases">
        <title>Genome sequencing of [Candida] sorbophila.</title>
        <authorList>
            <person name="Ahn J.O."/>
        </authorList>
    </citation>
    <scope>NUCLEOTIDE SEQUENCE [LARGE SCALE GENOMIC DNA]</scope>
    <source>
        <strain evidence="7 8">DS02</strain>
    </source>
</reference>
<comment type="subcellular location">
    <subcellularLocation>
        <location evidence="1">Endosome</location>
    </subcellularLocation>
</comment>
<evidence type="ECO:0000256" key="4">
    <source>
        <dbReference type="ARBA" id="ARBA00022753"/>
    </source>
</evidence>
<comment type="similarity">
    <text evidence="2">Belongs to the VPS37 family.</text>
</comment>
<dbReference type="GO" id="GO:0015031">
    <property type="term" value="P:protein transport"/>
    <property type="evidence" value="ECO:0007669"/>
    <property type="project" value="UniProtKB-KW"/>
</dbReference>
<dbReference type="GO" id="GO:0000813">
    <property type="term" value="C:ESCRT I complex"/>
    <property type="evidence" value="ECO:0007669"/>
    <property type="project" value="UniProtKB-ARBA"/>
</dbReference>
<comment type="caution">
    <text evidence="7">The sequence shown here is derived from an EMBL/GenBank/DDBJ whole genome shotgun (WGS) entry which is preliminary data.</text>
</comment>
<gene>
    <name evidence="7" type="ORF">B9G98_04254</name>
</gene>
<dbReference type="Pfam" id="PF07200">
    <property type="entry name" value="Mod_r"/>
    <property type="match status" value="1"/>
</dbReference>
<keyword evidence="3" id="KW-0813">Transport</keyword>
<evidence type="ECO:0000313" key="8">
    <source>
        <dbReference type="Proteomes" id="UP000238350"/>
    </source>
</evidence>
<name>A0A2T0FNS0_9ASCO</name>
<accession>A0A2T0FNS0</accession>
<evidence type="ECO:0000259" key="6">
    <source>
        <dbReference type="Pfam" id="PF07200"/>
    </source>
</evidence>
<dbReference type="RefSeq" id="XP_024666579.1">
    <property type="nucleotide sequence ID" value="XM_024810811.1"/>
</dbReference>
<evidence type="ECO:0000313" key="7">
    <source>
        <dbReference type="EMBL" id="PRT56634.1"/>
    </source>
</evidence>
<keyword evidence="4" id="KW-0967">Endosome</keyword>
<sequence>MTGSNAIPEDIQELRVDDINELAQTREALEGLWESSERGIAIFNEQIAKGNTNLERARKTEEKAAAVLRLRQEVQRLAEENESKFDMWQRAESEMTNTIEPFTQPRLAQRLSAEIKECTALGESLRTALIEGSISLQAFVKQYQANQVKIRRYEHTVSTLK</sequence>
<evidence type="ECO:0000256" key="2">
    <source>
        <dbReference type="ARBA" id="ARBA00007617"/>
    </source>
</evidence>
<organism evidence="7 8">
    <name type="scientific">Wickerhamiella sorbophila</name>
    <dbReference type="NCBI Taxonomy" id="45607"/>
    <lineage>
        <taxon>Eukaryota</taxon>
        <taxon>Fungi</taxon>
        <taxon>Dikarya</taxon>
        <taxon>Ascomycota</taxon>
        <taxon>Saccharomycotina</taxon>
        <taxon>Dipodascomycetes</taxon>
        <taxon>Dipodascales</taxon>
        <taxon>Trichomonascaceae</taxon>
        <taxon>Wickerhamiella</taxon>
    </lineage>
</organism>
<dbReference type="EMBL" id="NDIQ01000022">
    <property type="protein sequence ID" value="PRT56634.1"/>
    <property type="molecule type" value="Genomic_DNA"/>
</dbReference>
<keyword evidence="8" id="KW-1185">Reference proteome</keyword>